<dbReference type="Proteomes" id="UP000199469">
    <property type="component" value="Unassembled WGS sequence"/>
</dbReference>
<dbReference type="OrthoDB" id="1246610at2"/>
<dbReference type="AlphaFoldDB" id="A0A1I0PGS0"/>
<evidence type="ECO:0000256" key="1">
    <source>
        <dbReference type="SAM" id="Phobius"/>
    </source>
</evidence>
<keyword evidence="1" id="KW-1133">Transmembrane helix</keyword>
<dbReference type="EMBL" id="FOIU01000001">
    <property type="protein sequence ID" value="SEW13449.1"/>
    <property type="molecule type" value="Genomic_DNA"/>
</dbReference>
<accession>A0A1I0PGS0</accession>
<feature type="transmembrane region" description="Helical" evidence="1">
    <location>
        <begin position="56"/>
        <end position="75"/>
    </location>
</feature>
<sequence>MNTLAQKDGRNSKYFEIQEDGVFVKNNFAKEINEYKVYFQDIQYDETVFRKKKDPVLIGIVISMIFNSILFTIVINESYELSYSLGMIVFVIALIPSLIVTALCNNEFKRENSKSLTASKPLVFSYAKKEMKEVDDFISNIKESKKQFFLKAYYKVDNLIPVHVQISRIHWLYESNYINESDAKFIIDELESKRIIEGL</sequence>
<proteinExistence type="predicted"/>
<evidence type="ECO:0000313" key="2">
    <source>
        <dbReference type="EMBL" id="SEW13449.1"/>
    </source>
</evidence>
<keyword evidence="3" id="KW-1185">Reference proteome</keyword>
<dbReference type="RefSeq" id="WP_089791105.1">
    <property type="nucleotide sequence ID" value="NZ_FOIU01000001.1"/>
</dbReference>
<dbReference type="STRING" id="356305.SAMN05421841_1206"/>
<keyword evidence="1" id="KW-0472">Membrane</keyword>
<protein>
    <submittedName>
        <fullName evidence="2">Uncharacterized protein</fullName>
    </submittedName>
</protein>
<gene>
    <name evidence="2" type="ORF">SAMN05421841_1206</name>
</gene>
<reference evidence="3" key="1">
    <citation type="submission" date="2016-10" db="EMBL/GenBank/DDBJ databases">
        <authorList>
            <person name="Varghese N."/>
            <person name="Submissions S."/>
        </authorList>
    </citation>
    <scope>NUCLEOTIDE SEQUENCE [LARGE SCALE GENOMIC DNA]</scope>
    <source>
        <strain evidence="3">DSM 17724</strain>
    </source>
</reference>
<organism evidence="2 3">
    <name type="scientific">Chryseobacterium wanjuense</name>
    <dbReference type="NCBI Taxonomy" id="356305"/>
    <lineage>
        <taxon>Bacteria</taxon>
        <taxon>Pseudomonadati</taxon>
        <taxon>Bacteroidota</taxon>
        <taxon>Flavobacteriia</taxon>
        <taxon>Flavobacteriales</taxon>
        <taxon>Weeksellaceae</taxon>
        <taxon>Chryseobacterium group</taxon>
        <taxon>Chryseobacterium</taxon>
    </lineage>
</organism>
<feature type="transmembrane region" description="Helical" evidence="1">
    <location>
        <begin position="81"/>
        <end position="104"/>
    </location>
</feature>
<name>A0A1I0PGS0_9FLAO</name>
<evidence type="ECO:0000313" key="3">
    <source>
        <dbReference type="Proteomes" id="UP000199469"/>
    </source>
</evidence>
<keyword evidence="1" id="KW-0812">Transmembrane</keyword>